<protein>
    <recommendedName>
        <fullName evidence="3">SMI1/KNR4 family protein</fullName>
    </recommendedName>
</protein>
<accession>A0ABQ5QQ41</accession>
<keyword evidence="2" id="KW-1185">Reference proteome</keyword>
<comment type="caution">
    <text evidence="1">The sequence shown here is derived from an EMBL/GenBank/DDBJ whole genome shotgun (WGS) entry which is preliminary data.</text>
</comment>
<gene>
    <name evidence="1" type="ORF">Pa4123_16540</name>
</gene>
<dbReference type="RefSeq" id="WP_281893576.1">
    <property type="nucleotide sequence ID" value="NZ_BSDI01000007.1"/>
</dbReference>
<organism evidence="1 2">
    <name type="scientific">Phytohabitans aurantiacus</name>
    <dbReference type="NCBI Taxonomy" id="3016789"/>
    <lineage>
        <taxon>Bacteria</taxon>
        <taxon>Bacillati</taxon>
        <taxon>Actinomycetota</taxon>
        <taxon>Actinomycetes</taxon>
        <taxon>Micromonosporales</taxon>
        <taxon>Micromonosporaceae</taxon>
    </lineage>
</organism>
<reference evidence="1" key="1">
    <citation type="submission" date="2022-12" db="EMBL/GenBank/DDBJ databases">
        <title>New Phytohabitans aurantiacus sp. RD004123 nov., an actinomycete isolated from soil.</title>
        <authorList>
            <person name="Triningsih D.W."/>
            <person name="Harunari E."/>
            <person name="Igarashi Y."/>
        </authorList>
    </citation>
    <scope>NUCLEOTIDE SEQUENCE</scope>
    <source>
        <strain evidence="1">RD004123</strain>
    </source>
</reference>
<dbReference type="Proteomes" id="UP001144280">
    <property type="component" value="Unassembled WGS sequence"/>
</dbReference>
<dbReference type="EMBL" id="BSDI01000007">
    <property type="protein sequence ID" value="GLH96380.1"/>
    <property type="molecule type" value="Genomic_DNA"/>
</dbReference>
<proteinExistence type="predicted"/>
<name>A0ABQ5QQ41_9ACTN</name>
<evidence type="ECO:0008006" key="3">
    <source>
        <dbReference type="Google" id="ProtNLM"/>
    </source>
</evidence>
<evidence type="ECO:0000313" key="2">
    <source>
        <dbReference type="Proteomes" id="UP001144280"/>
    </source>
</evidence>
<evidence type="ECO:0000313" key="1">
    <source>
        <dbReference type="EMBL" id="GLH96380.1"/>
    </source>
</evidence>
<sequence>MDLSVLESFSEAVDFEEDVRWLPLPAPASDLTAAAVPAGWVDLMSQPWSAAELTARLWQPAQAVLPRTVDRFTRVHEVAVLSTRQRGASLVYLFRSADGTSTPWRGFAPATAMPPVAARFPIELSTLYSIHDGLVHFYSHDGGPLPCAQWRALTETDASDPTLVVIAQDGPRAFGFDVSQSPAQAYDVDPEEDDVTLVVDPWAFLDDMTALEWLDD</sequence>